<evidence type="ECO:0000313" key="3">
    <source>
        <dbReference type="Proteomes" id="UP001465976"/>
    </source>
</evidence>
<dbReference type="Proteomes" id="UP001465976">
    <property type="component" value="Unassembled WGS sequence"/>
</dbReference>
<accession>A0ABR3FWY0</accession>
<feature type="domain" description="F-box" evidence="1">
    <location>
        <begin position="10"/>
        <end position="49"/>
    </location>
</feature>
<evidence type="ECO:0000313" key="2">
    <source>
        <dbReference type="EMBL" id="KAL0580043.1"/>
    </source>
</evidence>
<name>A0ABR3FWY0_9AGAR</name>
<dbReference type="SMART" id="SM00256">
    <property type="entry name" value="FBOX"/>
    <property type="match status" value="1"/>
</dbReference>
<dbReference type="EMBL" id="JBAHYK010000041">
    <property type="protein sequence ID" value="KAL0580043.1"/>
    <property type="molecule type" value="Genomic_DNA"/>
</dbReference>
<comment type="caution">
    <text evidence="2">The sequence shown here is derived from an EMBL/GenBank/DDBJ whole genome shotgun (WGS) entry which is preliminary data.</text>
</comment>
<dbReference type="Gene3D" id="1.20.1280.50">
    <property type="match status" value="1"/>
</dbReference>
<dbReference type="InterPro" id="IPR032675">
    <property type="entry name" value="LRR_dom_sf"/>
</dbReference>
<dbReference type="InterPro" id="IPR036047">
    <property type="entry name" value="F-box-like_dom_sf"/>
</dbReference>
<organism evidence="2 3">
    <name type="scientific">Marasmius crinis-equi</name>
    <dbReference type="NCBI Taxonomy" id="585013"/>
    <lineage>
        <taxon>Eukaryota</taxon>
        <taxon>Fungi</taxon>
        <taxon>Dikarya</taxon>
        <taxon>Basidiomycota</taxon>
        <taxon>Agaricomycotina</taxon>
        <taxon>Agaricomycetes</taxon>
        <taxon>Agaricomycetidae</taxon>
        <taxon>Agaricales</taxon>
        <taxon>Marasmiineae</taxon>
        <taxon>Marasmiaceae</taxon>
        <taxon>Marasmius</taxon>
    </lineage>
</organism>
<dbReference type="SUPFAM" id="SSF52047">
    <property type="entry name" value="RNI-like"/>
    <property type="match status" value="1"/>
</dbReference>
<dbReference type="SUPFAM" id="SSF81383">
    <property type="entry name" value="F-box domain"/>
    <property type="match status" value="1"/>
</dbReference>
<dbReference type="Pfam" id="PF12937">
    <property type="entry name" value="F-box-like"/>
    <property type="match status" value="1"/>
</dbReference>
<evidence type="ECO:0000259" key="1">
    <source>
        <dbReference type="SMART" id="SM00256"/>
    </source>
</evidence>
<dbReference type="CDD" id="cd09917">
    <property type="entry name" value="F-box_SF"/>
    <property type="match status" value="1"/>
</dbReference>
<proteinExistence type="predicted"/>
<gene>
    <name evidence="2" type="ORF">V5O48_001978</name>
</gene>
<dbReference type="Gene3D" id="3.80.10.10">
    <property type="entry name" value="Ribonuclease Inhibitor"/>
    <property type="match status" value="1"/>
</dbReference>
<keyword evidence="3" id="KW-1185">Reference proteome</keyword>
<sequence length="473" mass="53167">MNARDIPTDLPFDVLLCIMEHIDRKSLCACARVSHLFHEVALPSLYKCVSVFVVRFHNLGIDKLDPDFGPFKTLKKYPHLKPFVKNVEICLGLNDYVTYRERLAPLWATLSELTNITSFSFWPPEDFYYHLPQLLADTIVSALSGCKKLEDITLLSTISAVSVSRFSRLRSIRSVRFGHLLSNETLNALGTWFGEVEGGFRSLSIMKAHAVGPMAMRQIVPYLHNLHTLHIGTSHSLSSKDLLALFTYTPQLRFLDITYYGSNSLSYLEANEYAILPHLEGIVIRHSGISQQPAFADLFGWIKLVIASGPLVSFSMFSDDGRDCECSDLLLAALSKKPALEILNLPSIPLRRQEEIVGIFEAFRKLEVLSVFVGSVDVLEFWKSVNPGRISLSSITTIYLRTKRIDLPDSYDVLADRVKEAMNALRGTPGHVHLWEKTRQGLVLALWTAGAMTDRAGLNLLKDEYPGMYAPFN</sequence>
<reference evidence="2 3" key="1">
    <citation type="submission" date="2024-02" db="EMBL/GenBank/DDBJ databases">
        <title>A draft genome for the cacao thread blight pathogen Marasmius crinis-equi.</title>
        <authorList>
            <person name="Cohen S.P."/>
            <person name="Baruah I.K."/>
            <person name="Amoako-Attah I."/>
            <person name="Bukari Y."/>
            <person name="Meinhardt L.W."/>
            <person name="Bailey B.A."/>
        </authorList>
    </citation>
    <scope>NUCLEOTIDE SEQUENCE [LARGE SCALE GENOMIC DNA]</scope>
    <source>
        <strain evidence="2 3">GH-76</strain>
    </source>
</reference>
<protein>
    <recommendedName>
        <fullName evidence="1">F-box domain-containing protein</fullName>
    </recommendedName>
</protein>
<dbReference type="InterPro" id="IPR001810">
    <property type="entry name" value="F-box_dom"/>
</dbReference>